<dbReference type="InterPro" id="IPR036412">
    <property type="entry name" value="HAD-like_sf"/>
</dbReference>
<proteinExistence type="predicted"/>
<keyword evidence="2" id="KW-1185">Reference proteome</keyword>
<dbReference type="GO" id="GO:0000287">
    <property type="term" value="F:magnesium ion binding"/>
    <property type="evidence" value="ECO:0007669"/>
    <property type="project" value="TreeGrafter"/>
</dbReference>
<comment type="caution">
    <text evidence="1">The sequence shown here is derived from an EMBL/GenBank/DDBJ whole genome shotgun (WGS) entry which is preliminary data.</text>
</comment>
<dbReference type="NCBIfam" id="TIGR01484">
    <property type="entry name" value="HAD-SF-IIB"/>
    <property type="match status" value="1"/>
</dbReference>
<dbReference type="OrthoDB" id="3180855at2"/>
<name>A0A316ER33_9ACTN</name>
<dbReference type="AlphaFoldDB" id="A0A316ER33"/>
<dbReference type="InterPro" id="IPR006379">
    <property type="entry name" value="HAD-SF_hydro_IIB"/>
</dbReference>
<dbReference type="GO" id="GO:0005829">
    <property type="term" value="C:cytosol"/>
    <property type="evidence" value="ECO:0007669"/>
    <property type="project" value="TreeGrafter"/>
</dbReference>
<dbReference type="InterPro" id="IPR000150">
    <property type="entry name" value="Cof"/>
</dbReference>
<dbReference type="Proteomes" id="UP000245697">
    <property type="component" value="Unassembled WGS sequence"/>
</dbReference>
<evidence type="ECO:0000313" key="2">
    <source>
        <dbReference type="Proteomes" id="UP000245697"/>
    </source>
</evidence>
<dbReference type="Gene3D" id="3.30.1240.10">
    <property type="match status" value="1"/>
</dbReference>
<dbReference type="RefSeq" id="WP_109601510.1">
    <property type="nucleotide sequence ID" value="NZ_BONA01000081.1"/>
</dbReference>
<organism evidence="1 2">
    <name type="scientific">Actinoplanes xinjiangensis</name>
    <dbReference type="NCBI Taxonomy" id="512350"/>
    <lineage>
        <taxon>Bacteria</taxon>
        <taxon>Bacillati</taxon>
        <taxon>Actinomycetota</taxon>
        <taxon>Actinomycetes</taxon>
        <taxon>Micromonosporales</taxon>
        <taxon>Micromonosporaceae</taxon>
        <taxon>Actinoplanes</taxon>
    </lineage>
</organism>
<evidence type="ECO:0008006" key="3">
    <source>
        <dbReference type="Google" id="ProtNLM"/>
    </source>
</evidence>
<dbReference type="GO" id="GO:0016791">
    <property type="term" value="F:phosphatase activity"/>
    <property type="evidence" value="ECO:0007669"/>
    <property type="project" value="UniProtKB-ARBA"/>
</dbReference>
<dbReference type="PANTHER" id="PTHR10000:SF8">
    <property type="entry name" value="HAD SUPERFAMILY HYDROLASE-LIKE, TYPE 3"/>
    <property type="match status" value="1"/>
</dbReference>
<dbReference type="SUPFAM" id="SSF56784">
    <property type="entry name" value="HAD-like"/>
    <property type="match status" value="1"/>
</dbReference>
<dbReference type="EMBL" id="QGGR01000026">
    <property type="protein sequence ID" value="PWK34671.1"/>
    <property type="molecule type" value="Genomic_DNA"/>
</dbReference>
<protein>
    <recommendedName>
        <fullName evidence="3">Cof subfamily protein (Haloacid dehalogenase superfamily)/HAD superfamily hydrolase (TIGR01484 family)</fullName>
    </recommendedName>
</protein>
<gene>
    <name evidence="1" type="ORF">BC793_12663</name>
</gene>
<reference evidence="1 2" key="1">
    <citation type="submission" date="2018-05" db="EMBL/GenBank/DDBJ databases">
        <title>Genomic Encyclopedia of Archaeal and Bacterial Type Strains, Phase II (KMG-II): from individual species to whole genera.</title>
        <authorList>
            <person name="Goeker M."/>
        </authorList>
    </citation>
    <scope>NUCLEOTIDE SEQUENCE [LARGE SCALE GENOMIC DNA]</scope>
    <source>
        <strain evidence="1 2">DSM 45184</strain>
    </source>
</reference>
<evidence type="ECO:0000313" key="1">
    <source>
        <dbReference type="EMBL" id="PWK34671.1"/>
    </source>
</evidence>
<dbReference type="CDD" id="cd07516">
    <property type="entry name" value="HAD_Pase"/>
    <property type="match status" value="1"/>
</dbReference>
<sequence>MGSFRPVAADTFRLVASDIDGTLITSERTLSPRTLDVLSRVPVPVVVVTGRPLRWLAQLYDQLPAPLPAVCANGAVIYDPHTDEVLRASPLPVELLLEVTKTLRDAVPDISLAVEVEDGRAFLHEDTWTIRWEHDHRVRVIASPEELTSVPAVKLLARSSTADPDDFLELISRTLGDQAEATRSSSSALVEISAAGVTKAAGLAWYCERAGITADQVVAFGDMPNDIPLLSWAGRGVAVGNAHPALRAVADDTTGTNDADGVAAYLSSLFNL</sequence>
<dbReference type="InterPro" id="IPR023214">
    <property type="entry name" value="HAD_sf"/>
</dbReference>
<dbReference type="NCBIfam" id="TIGR00099">
    <property type="entry name" value="Cof-subfamily"/>
    <property type="match status" value="1"/>
</dbReference>
<dbReference type="PANTHER" id="PTHR10000">
    <property type="entry name" value="PHOSPHOSERINE PHOSPHATASE"/>
    <property type="match status" value="1"/>
</dbReference>
<dbReference type="Gene3D" id="3.40.50.1000">
    <property type="entry name" value="HAD superfamily/HAD-like"/>
    <property type="match status" value="1"/>
</dbReference>
<dbReference type="Pfam" id="PF08282">
    <property type="entry name" value="Hydrolase_3"/>
    <property type="match status" value="1"/>
</dbReference>
<accession>A0A316ER33</accession>